<name>A0A1G8Z6B9_9PSED</name>
<accession>A0A1G8Z6B9</accession>
<dbReference type="InterPro" id="IPR043604">
    <property type="entry name" value="DUF883_N"/>
</dbReference>
<keyword evidence="4" id="KW-0997">Cell inner membrane</keyword>
<dbReference type="Proteomes" id="UP000198706">
    <property type="component" value="Unassembled WGS sequence"/>
</dbReference>
<proteinExistence type="inferred from homology"/>
<keyword evidence="6" id="KW-1133">Transmembrane helix</keyword>
<evidence type="ECO:0000256" key="1">
    <source>
        <dbReference type="ARBA" id="ARBA00004377"/>
    </source>
</evidence>
<evidence type="ECO:0000256" key="8">
    <source>
        <dbReference type="SAM" id="MobiDB-lite"/>
    </source>
</evidence>
<dbReference type="Pfam" id="PF19029">
    <property type="entry name" value="DUF883_C"/>
    <property type="match status" value="1"/>
</dbReference>
<feature type="compositionally biased region" description="Polar residues" evidence="8">
    <location>
        <begin position="1"/>
        <end position="10"/>
    </location>
</feature>
<feature type="domain" description="DUF883" evidence="10">
    <location>
        <begin position="98"/>
        <end position="127"/>
    </location>
</feature>
<reference evidence="11 12" key="1">
    <citation type="submission" date="2016-10" db="EMBL/GenBank/DDBJ databases">
        <authorList>
            <person name="de Groot N.N."/>
        </authorList>
    </citation>
    <scope>NUCLEOTIDE SEQUENCE [LARGE SCALE GENOMIC DNA]</scope>
    <source>
        <strain evidence="11 12">JCM 21544</strain>
    </source>
</reference>
<dbReference type="PANTHER" id="PTHR35893">
    <property type="entry name" value="INNER MEMBRANE PROTEIN-RELATED"/>
    <property type="match status" value="1"/>
</dbReference>
<dbReference type="EMBL" id="FNFD01000004">
    <property type="protein sequence ID" value="SDK10616.1"/>
    <property type="molecule type" value="Genomic_DNA"/>
</dbReference>
<evidence type="ECO:0000313" key="11">
    <source>
        <dbReference type="EMBL" id="SDK10616.1"/>
    </source>
</evidence>
<dbReference type="GO" id="GO:0043022">
    <property type="term" value="F:ribosome binding"/>
    <property type="evidence" value="ECO:0007669"/>
    <property type="project" value="InterPro"/>
</dbReference>
<keyword evidence="3" id="KW-1003">Cell membrane</keyword>
<evidence type="ECO:0000256" key="4">
    <source>
        <dbReference type="ARBA" id="ARBA00022519"/>
    </source>
</evidence>
<dbReference type="InterPro" id="IPR010279">
    <property type="entry name" value="YqjD/ElaB"/>
</dbReference>
<evidence type="ECO:0000256" key="7">
    <source>
        <dbReference type="ARBA" id="ARBA00023136"/>
    </source>
</evidence>
<dbReference type="RefSeq" id="WP_084334084.1">
    <property type="nucleotide sequence ID" value="NZ_FNFD01000004.1"/>
</dbReference>
<evidence type="ECO:0000256" key="3">
    <source>
        <dbReference type="ARBA" id="ARBA00022475"/>
    </source>
</evidence>
<gene>
    <name evidence="11" type="ORF">SAMN05216186_104215</name>
</gene>
<feature type="region of interest" description="Disordered" evidence="8">
    <location>
        <begin position="1"/>
        <end position="27"/>
    </location>
</feature>
<evidence type="ECO:0000256" key="6">
    <source>
        <dbReference type="ARBA" id="ARBA00022989"/>
    </source>
</evidence>
<keyword evidence="12" id="KW-1185">Reference proteome</keyword>
<evidence type="ECO:0000256" key="5">
    <source>
        <dbReference type="ARBA" id="ARBA00022692"/>
    </source>
</evidence>
<dbReference type="STRING" id="137658.SAMN05216186_104215"/>
<comment type="subcellular location">
    <subcellularLocation>
        <location evidence="1">Cell inner membrane</location>
        <topology evidence="1">Single-pass membrane protein</topology>
    </subcellularLocation>
</comment>
<comment type="similarity">
    <text evidence="2">Belongs to the ElaB/YgaM/YqjD family.</text>
</comment>
<organism evidence="11 12">
    <name type="scientific">Pseudomonas indica</name>
    <dbReference type="NCBI Taxonomy" id="137658"/>
    <lineage>
        <taxon>Bacteria</taxon>
        <taxon>Pseudomonadati</taxon>
        <taxon>Pseudomonadota</taxon>
        <taxon>Gammaproteobacteria</taxon>
        <taxon>Pseudomonadales</taxon>
        <taxon>Pseudomonadaceae</taxon>
        <taxon>Pseudomonas</taxon>
    </lineage>
</organism>
<dbReference type="OrthoDB" id="5298386at2"/>
<dbReference type="AlphaFoldDB" id="A0A1G8Z6B9"/>
<keyword evidence="5" id="KW-0812">Transmembrane</keyword>
<protein>
    <submittedName>
        <fullName evidence="11">Membrane-anchored ribosome-binding protein, inhibits growth in stationary phase, ElaB/YqjD/DUF883 family</fullName>
    </submittedName>
</protein>
<dbReference type="PANTHER" id="PTHR35893:SF3">
    <property type="entry name" value="INNER MEMBRANE PROTEIN"/>
    <property type="match status" value="1"/>
</dbReference>
<evidence type="ECO:0000256" key="2">
    <source>
        <dbReference type="ARBA" id="ARBA00010423"/>
    </source>
</evidence>
<dbReference type="GO" id="GO:0005886">
    <property type="term" value="C:plasma membrane"/>
    <property type="evidence" value="ECO:0007669"/>
    <property type="project" value="UniProtKB-SubCell"/>
</dbReference>
<keyword evidence="7" id="KW-0472">Membrane</keyword>
<dbReference type="Pfam" id="PF05957">
    <property type="entry name" value="DUF883"/>
    <property type="match status" value="1"/>
</dbReference>
<sequence length="127" mass="13728">MTLQSTSTPSPDGLGQGPVDEKSVHKRNLHAAQDELMAEFQNLIGDTEKLLKHTASVAGSQAEELRARINENLTRARAMIKDSEASLRDQGRAAVEATEEYVHSHPWQSIGIAAGVGFLLGLLAGRR</sequence>
<evidence type="ECO:0000259" key="9">
    <source>
        <dbReference type="Pfam" id="PF05957"/>
    </source>
</evidence>
<evidence type="ECO:0000259" key="10">
    <source>
        <dbReference type="Pfam" id="PF19029"/>
    </source>
</evidence>
<feature type="domain" description="DUF883" evidence="9">
    <location>
        <begin position="34"/>
        <end position="78"/>
    </location>
</feature>
<evidence type="ECO:0000313" key="12">
    <source>
        <dbReference type="Proteomes" id="UP000198706"/>
    </source>
</evidence>
<dbReference type="InterPro" id="IPR043605">
    <property type="entry name" value="DUF883_C"/>
</dbReference>